<feature type="compositionally biased region" description="Polar residues" evidence="1">
    <location>
        <begin position="145"/>
        <end position="160"/>
    </location>
</feature>
<gene>
    <name evidence="2" type="ORF">KP79_PYT11723</name>
</gene>
<evidence type="ECO:0000313" key="3">
    <source>
        <dbReference type="Proteomes" id="UP000242188"/>
    </source>
</evidence>
<feature type="compositionally biased region" description="Polar residues" evidence="1">
    <location>
        <begin position="168"/>
        <end position="177"/>
    </location>
</feature>
<feature type="compositionally biased region" description="Basic residues" evidence="1">
    <location>
        <begin position="31"/>
        <end position="40"/>
    </location>
</feature>
<feature type="region of interest" description="Disordered" evidence="1">
    <location>
        <begin position="237"/>
        <end position="257"/>
    </location>
</feature>
<feature type="compositionally biased region" description="Basic residues" evidence="1">
    <location>
        <begin position="116"/>
        <end position="128"/>
    </location>
</feature>
<sequence length="445" mass="50575">MDGTIEGPLSESQRQTISQQNEKKEEEPKSRQKSRRKWWKMSRNEKEEKTQKYEKNMGCCEVLLSSELISSTNTDLDGNVVNGIRTVKGTSESVDFPFKFSVNKKPSLDPLDVNNVKKHEKKKKRKDKKTAANESSDIYKKSGKSKSASTHSPRSQNPLQRSEGLRETSVSPTDSEFWGFSNSRSPLNFNVEHALDMNTIVDRPVDNAATTSDDEYEAEMAYRFPFLYKRLSIQQPQNTGHRDLRHPERHVTTPKPPRQTLENLTADDIKKPFKMKSPDLVCNRRNVYIIDKDTNRSTPVFTCRQGNVKESDLHAVAKNKNIATISYSTVDKDKNMATISRGIIHVDKDKTTASVSHVIVDKDKTTATVSHSNATGSKVNIPDTDKNMATINHSNVQEVDKHMENQDTNKYTATSDESRKGRRVQIIDNLSSDIDKLLDELDEIW</sequence>
<accession>A0A210QSD9</accession>
<reference evidence="2 3" key="1">
    <citation type="journal article" date="2017" name="Nat. Ecol. Evol.">
        <title>Scallop genome provides insights into evolution of bilaterian karyotype and development.</title>
        <authorList>
            <person name="Wang S."/>
            <person name="Zhang J."/>
            <person name="Jiao W."/>
            <person name="Li J."/>
            <person name="Xun X."/>
            <person name="Sun Y."/>
            <person name="Guo X."/>
            <person name="Huan P."/>
            <person name="Dong B."/>
            <person name="Zhang L."/>
            <person name="Hu X."/>
            <person name="Sun X."/>
            <person name="Wang J."/>
            <person name="Zhao C."/>
            <person name="Wang Y."/>
            <person name="Wang D."/>
            <person name="Huang X."/>
            <person name="Wang R."/>
            <person name="Lv J."/>
            <person name="Li Y."/>
            <person name="Zhang Z."/>
            <person name="Liu B."/>
            <person name="Lu W."/>
            <person name="Hui Y."/>
            <person name="Liang J."/>
            <person name="Zhou Z."/>
            <person name="Hou R."/>
            <person name="Li X."/>
            <person name="Liu Y."/>
            <person name="Li H."/>
            <person name="Ning X."/>
            <person name="Lin Y."/>
            <person name="Zhao L."/>
            <person name="Xing Q."/>
            <person name="Dou J."/>
            <person name="Li Y."/>
            <person name="Mao J."/>
            <person name="Guo H."/>
            <person name="Dou H."/>
            <person name="Li T."/>
            <person name="Mu C."/>
            <person name="Jiang W."/>
            <person name="Fu Q."/>
            <person name="Fu X."/>
            <person name="Miao Y."/>
            <person name="Liu J."/>
            <person name="Yu Q."/>
            <person name="Li R."/>
            <person name="Liao H."/>
            <person name="Li X."/>
            <person name="Kong Y."/>
            <person name="Jiang Z."/>
            <person name="Chourrout D."/>
            <person name="Li R."/>
            <person name="Bao Z."/>
        </authorList>
    </citation>
    <scope>NUCLEOTIDE SEQUENCE [LARGE SCALE GENOMIC DNA]</scope>
    <source>
        <strain evidence="2 3">PY_sf001</strain>
    </source>
</reference>
<organism evidence="2 3">
    <name type="scientific">Mizuhopecten yessoensis</name>
    <name type="common">Japanese scallop</name>
    <name type="synonym">Patinopecten yessoensis</name>
    <dbReference type="NCBI Taxonomy" id="6573"/>
    <lineage>
        <taxon>Eukaryota</taxon>
        <taxon>Metazoa</taxon>
        <taxon>Spiralia</taxon>
        <taxon>Lophotrochozoa</taxon>
        <taxon>Mollusca</taxon>
        <taxon>Bivalvia</taxon>
        <taxon>Autobranchia</taxon>
        <taxon>Pteriomorphia</taxon>
        <taxon>Pectinida</taxon>
        <taxon>Pectinoidea</taxon>
        <taxon>Pectinidae</taxon>
        <taxon>Mizuhopecten</taxon>
    </lineage>
</organism>
<evidence type="ECO:0000256" key="1">
    <source>
        <dbReference type="SAM" id="MobiDB-lite"/>
    </source>
</evidence>
<dbReference type="EMBL" id="NEDP02002179">
    <property type="protein sequence ID" value="OWF51660.1"/>
    <property type="molecule type" value="Genomic_DNA"/>
</dbReference>
<dbReference type="AlphaFoldDB" id="A0A210QSD9"/>
<feature type="compositionally biased region" description="Basic and acidic residues" evidence="1">
    <location>
        <begin position="21"/>
        <end position="30"/>
    </location>
</feature>
<keyword evidence="3" id="KW-1185">Reference proteome</keyword>
<protein>
    <submittedName>
        <fullName evidence="2">Uncharacterized protein</fullName>
    </submittedName>
</protein>
<feature type="region of interest" description="Disordered" evidence="1">
    <location>
        <begin position="107"/>
        <end position="177"/>
    </location>
</feature>
<proteinExistence type="predicted"/>
<feature type="compositionally biased region" description="Basic and acidic residues" evidence="1">
    <location>
        <begin position="240"/>
        <end position="251"/>
    </location>
</feature>
<dbReference type="Proteomes" id="UP000242188">
    <property type="component" value="Unassembled WGS sequence"/>
</dbReference>
<feature type="compositionally biased region" description="Polar residues" evidence="1">
    <location>
        <begin position="10"/>
        <end position="20"/>
    </location>
</feature>
<feature type="region of interest" description="Disordered" evidence="1">
    <location>
        <begin position="1"/>
        <end position="55"/>
    </location>
</feature>
<name>A0A210QSD9_MIZYE</name>
<feature type="compositionally biased region" description="Basic and acidic residues" evidence="1">
    <location>
        <begin position="42"/>
        <end position="55"/>
    </location>
</feature>
<comment type="caution">
    <text evidence="2">The sequence shown here is derived from an EMBL/GenBank/DDBJ whole genome shotgun (WGS) entry which is preliminary data.</text>
</comment>
<evidence type="ECO:0000313" key="2">
    <source>
        <dbReference type="EMBL" id="OWF51660.1"/>
    </source>
</evidence>